<dbReference type="PROSITE" id="PS00022">
    <property type="entry name" value="EGF_1"/>
    <property type="match status" value="1"/>
</dbReference>
<proteinExistence type="predicted"/>
<feature type="disulfide bond" evidence="6">
    <location>
        <begin position="232"/>
        <end position="241"/>
    </location>
</feature>
<feature type="disulfide bond" evidence="6">
    <location>
        <begin position="159"/>
        <end position="168"/>
    </location>
</feature>
<organism evidence="8 9">
    <name type="scientific">Mytilus edulis</name>
    <name type="common">Blue mussel</name>
    <dbReference type="NCBI Taxonomy" id="6550"/>
    <lineage>
        <taxon>Eukaryota</taxon>
        <taxon>Metazoa</taxon>
        <taxon>Spiralia</taxon>
        <taxon>Lophotrochozoa</taxon>
        <taxon>Mollusca</taxon>
        <taxon>Bivalvia</taxon>
        <taxon>Autobranchia</taxon>
        <taxon>Pteriomorphia</taxon>
        <taxon>Mytilida</taxon>
        <taxon>Mytiloidea</taxon>
        <taxon>Mytilidae</taxon>
        <taxon>Mytilinae</taxon>
        <taxon>Mytilus</taxon>
    </lineage>
</organism>
<feature type="domain" description="EGF-like" evidence="7">
    <location>
        <begin position="97"/>
        <end position="130"/>
    </location>
</feature>
<dbReference type="GO" id="GO:0005509">
    <property type="term" value="F:calcium ion binding"/>
    <property type="evidence" value="ECO:0007669"/>
    <property type="project" value="InterPro"/>
</dbReference>
<dbReference type="PANTHER" id="PTHR24049:SF22">
    <property type="entry name" value="DROSOPHILA CRUMBS HOMOLOG"/>
    <property type="match status" value="1"/>
</dbReference>
<reference evidence="8" key="1">
    <citation type="submission" date="2021-03" db="EMBL/GenBank/DDBJ databases">
        <authorList>
            <person name="Bekaert M."/>
        </authorList>
    </citation>
    <scope>NUCLEOTIDE SEQUENCE</scope>
</reference>
<gene>
    <name evidence="8" type="ORF">MEDL_10517</name>
</gene>
<keyword evidence="4 6" id="KW-1015">Disulfide bond</keyword>
<dbReference type="InterPro" id="IPR051022">
    <property type="entry name" value="Notch_Cell-Fate_Det"/>
</dbReference>
<dbReference type="InterPro" id="IPR001881">
    <property type="entry name" value="EGF-like_Ca-bd_dom"/>
</dbReference>
<comment type="caution">
    <text evidence="6">Lacks conserved residue(s) required for the propagation of feature annotation.</text>
</comment>
<evidence type="ECO:0000256" key="1">
    <source>
        <dbReference type="ARBA" id="ARBA00022536"/>
    </source>
</evidence>
<sequence>MESFVVKASETTGPKGCVLECMMYTDCNAVNFNTTRSYCELLDVARSDDETINNSNEVYFTNISDWTKDEDACWPNTCPPKTRCIVGYGNLQICIPFETPCDNNQCIKGAVCINSVKDYSCRCQTGYQGKYCQLSPCHVGPCQNDGTCSVSGSTYSCACTLGYYGTDCEFSPCHVGPCQNDGTCSVSGSTYSCACTLGYYGTDCELKACKQNTCQNGGTCTPTGGPNYECACSLGWYRSTCNSE</sequence>
<dbReference type="InterPro" id="IPR000742">
    <property type="entry name" value="EGF"/>
</dbReference>
<evidence type="ECO:0000259" key="7">
    <source>
        <dbReference type="PROSITE" id="PS50026"/>
    </source>
</evidence>
<feature type="domain" description="EGF-like" evidence="7">
    <location>
        <begin position="205"/>
        <end position="242"/>
    </location>
</feature>
<dbReference type="PROSITE" id="PS01186">
    <property type="entry name" value="EGF_2"/>
    <property type="match status" value="2"/>
</dbReference>
<dbReference type="GO" id="GO:0007157">
    <property type="term" value="P:heterophilic cell-cell adhesion via plasma membrane cell adhesion molecules"/>
    <property type="evidence" value="ECO:0007669"/>
    <property type="project" value="TreeGrafter"/>
</dbReference>
<protein>
    <recommendedName>
        <fullName evidence="7">EGF-like domain-containing protein</fullName>
    </recommendedName>
</protein>
<feature type="domain" description="EGF-like" evidence="7">
    <location>
        <begin position="170"/>
        <end position="202"/>
    </location>
</feature>
<dbReference type="SMART" id="SM00181">
    <property type="entry name" value="EGF"/>
    <property type="match status" value="4"/>
</dbReference>
<evidence type="ECO:0000256" key="3">
    <source>
        <dbReference type="ARBA" id="ARBA00022737"/>
    </source>
</evidence>
<dbReference type="PROSITE" id="PS50026">
    <property type="entry name" value="EGF_3"/>
    <property type="match status" value="4"/>
</dbReference>
<feature type="domain" description="EGF-like" evidence="7">
    <location>
        <begin position="133"/>
        <end position="169"/>
    </location>
</feature>
<keyword evidence="2" id="KW-0732">Signal</keyword>
<dbReference type="CDD" id="cd00054">
    <property type="entry name" value="EGF_CA"/>
    <property type="match status" value="1"/>
</dbReference>
<evidence type="ECO:0000313" key="8">
    <source>
        <dbReference type="EMBL" id="CAG2195611.1"/>
    </source>
</evidence>
<dbReference type="Proteomes" id="UP000683360">
    <property type="component" value="Unassembled WGS sequence"/>
</dbReference>
<evidence type="ECO:0000313" key="9">
    <source>
        <dbReference type="Proteomes" id="UP000683360"/>
    </source>
</evidence>
<dbReference type="SMART" id="SM00179">
    <property type="entry name" value="EGF_CA"/>
    <property type="match status" value="4"/>
</dbReference>
<name>A0A8S3QJ86_MYTED</name>
<evidence type="ECO:0000256" key="5">
    <source>
        <dbReference type="ARBA" id="ARBA00023180"/>
    </source>
</evidence>
<comment type="caution">
    <text evidence="8">The sequence shown here is derived from an EMBL/GenBank/DDBJ whole genome shotgun (WGS) entry which is preliminary data.</text>
</comment>
<keyword evidence="5" id="KW-0325">Glycoprotein</keyword>
<keyword evidence="1 6" id="KW-0245">EGF-like domain</keyword>
<evidence type="ECO:0000256" key="6">
    <source>
        <dbReference type="PROSITE-ProRule" id="PRU00076"/>
    </source>
</evidence>
<evidence type="ECO:0000256" key="2">
    <source>
        <dbReference type="ARBA" id="ARBA00022729"/>
    </source>
</evidence>
<keyword evidence="9" id="KW-1185">Reference proteome</keyword>
<dbReference type="SUPFAM" id="SSF57196">
    <property type="entry name" value="EGF/Laminin"/>
    <property type="match status" value="4"/>
</dbReference>
<dbReference type="FunFam" id="2.10.25.10:FF:000173">
    <property type="entry name" value="Neurogenic locus notch protein 2"/>
    <property type="match status" value="1"/>
</dbReference>
<dbReference type="GO" id="GO:0005886">
    <property type="term" value="C:plasma membrane"/>
    <property type="evidence" value="ECO:0007669"/>
    <property type="project" value="TreeGrafter"/>
</dbReference>
<dbReference type="EMBL" id="CAJPWZ010000523">
    <property type="protein sequence ID" value="CAG2195611.1"/>
    <property type="molecule type" value="Genomic_DNA"/>
</dbReference>
<dbReference type="OrthoDB" id="6075458at2759"/>
<dbReference type="GO" id="GO:0032991">
    <property type="term" value="C:protein-containing complex"/>
    <property type="evidence" value="ECO:0007669"/>
    <property type="project" value="TreeGrafter"/>
</dbReference>
<accession>A0A8S3QJ86</accession>
<dbReference type="PANTHER" id="PTHR24049">
    <property type="entry name" value="CRUMBS FAMILY MEMBER"/>
    <property type="match status" value="1"/>
</dbReference>
<evidence type="ECO:0000256" key="4">
    <source>
        <dbReference type="ARBA" id="ARBA00023157"/>
    </source>
</evidence>
<dbReference type="GO" id="GO:0045197">
    <property type="term" value="P:establishment or maintenance of epithelial cell apical/basal polarity"/>
    <property type="evidence" value="ECO:0007669"/>
    <property type="project" value="TreeGrafter"/>
</dbReference>
<dbReference type="Gene3D" id="2.10.25.10">
    <property type="entry name" value="Laminin"/>
    <property type="match status" value="4"/>
</dbReference>
<keyword evidence="3" id="KW-0677">Repeat</keyword>
<dbReference type="AlphaFoldDB" id="A0A8S3QJ86"/>
<dbReference type="Pfam" id="PF00008">
    <property type="entry name" value="EGF"/>
    <property type="match status" value="4"/>
</dbReference>